<dbReference type="EMBL" id="JAAAIN010000567">
    <property type="protein sequence ID" value="KAG0312918.1"/>
    <property type="molecule type" value="Genomic_DNA"/>
</dbReference>
<protein>
    <submittedName>
        <fullName evidence="2">Uncharacterized protein</fullName>
    </submittedName>
</protein>
<keyword evidence="3" id="KW-1185">Reference proteome</keyword>
<sequence>MIGWPRTLKDFCPNLRSIQNRTLAYGDRGLPLSGEDGIAYVVGAEHHGNSLEILEVSITQADNIWQSLNNISKVLARCALFDEKKDDEDEEVKEEEKDGDDDESETGLRACPWSPSVDCLLPALETVEMNNYWFEKMPAARPV</sequence>
<name>A0A9P6UNQ6_9FUNG</name>
<organism evidence="2 3">
    <name type="scientific">Linnemannia gamsii</name>
    <dbReference type="NCBI Taxonomy" id="64522"/>
    <lineage>
        <taxon>Eukaryota</taxon>
        <taxon>Fungi</taxon>
        <taxon>Fungi incertae sedis</taxon>
        <taxon>Mucoromycota</taxon>
        <taxon>Mortierellomycotina</taxon>
        <taxon>Mortierellomycetes</taxon>
        <taxon>Mortierellales</taxon>
        <taxon>Mortierellaceae</taxon>
        <taxon>Linnemannia</taxon>
    </lineage>
</organism>
<evidence type="ECO:0000313" key="3">
    <source>
        <dbReference type="Proteomes" id="UP000823405"/>
    </source>
</evidence>
<gene>
    <name evidence="2" type="ORF">BGZ97_010700</name>
</gene>
<feature type="region of interest" description="Disordered" evidence="1">
    <location>
        <begin position="85"/>
        <end position="114"/>
    </location>
</feature>
<evidence type="ECO:0000256" key="1">
    <source>
        <dbReference type="SAM" id="MobiDB-lite"/>
    </source>
</evidence>
<proteinExistence type="predicted"/>
<dbReference type="Proteomes" id="UP000823405">
    <property type="component" value="Unassembled WGS sequence"/>
</dbReference>
<feature type="compositionally biased region" description="Acidic residues" evidence="1">
    <location>
        <begin position="85"/>
        <end position="105"/>
    </location>
</feature>
<comment type="caution">
    <text evidence="2">The sequence shown here is derived from an EMBL/GenBank/DDBJ whole genome shotgun (WGS) entry which is preliminary data.</text>
</comment>
<reference evidence="2" key="1">
    <citation type="journal article" date="2020" name="Fungal Divers.">
        <title>Resolving the Mortierellaceae phylogeny through synthesis of multi-gene phylogenetics and phylogenomics.</title>
        <authorList>
            <person name="Vandepol N."/>
            <person name="Liber J."/>
            <person name="Desiro A."/>
            <person name="Na H."/>
            <person name="Kennedy M."/>
            <person name="Barry K."/>
            <person name="Grigoriev I.V."/>
            <person name="Miller A.N."/>
            <person name="O'Donnell K."/>
            <person name="Stajich J.E."/>
            <person name="Bonito G."/>
        </authorList>
    </citation>
    <scope>NUCLEOTIDE SEQUENCE</scope>
    <source>
        <strain evidence="2">NVP60</strain>
    </source>
</reference>
<accession>A0A9P6UNQ6</accession>
<evidence type="ECO:0000313" key="2">
    <source>
        <dbReference type="EMBL" id="KAG0312918.1"/>
    </source>
</evidence>
<dbReference type="AlphaFoldDB" id="A0A9P6UNQ6"/>